<evidence type="ECO:0000256" key="2">
    <source>
        <dbReference type="ARBA" id="ARBA00022448"/>
    </source>
</evidence>
<name>A0A835PNR2_VANPL</name>
<keyword evidence="4 11" id="KW-1133">Transmembrane helix</keyword>
<keyword evidence="9" id="KW-1071">Ligand-gated ion channel</keyword>
<evidence type="ECO:0000256" key="5">
    <source>
        <dbReference type="ARBA" id="ARBA00023065"/>
    </source>
</evidence>
<keyword evidence="7" id="KW-0675">Receptor</keyword>
<evidence type="ECO:0000256" key="9">
    <source>
        <dbReference type="ARBA" id="ARBA00023286"/>
    </source>
</evidence>
<comment type="caution">
    <text evidence="13">The sequence shown here is derived from an EMBL/GenBank/DDBJ whole genome shotgun (WGS) entry which is preliminary data.</text>
</comment>
<evidence type="ECO:0000256" key="3">
    <source>
        <dbReference type="ARBA" id="ARBA00022692"/>
    </source>
</evidence>
<keyword evidence="10" id="KW-0407">Ion channel</keyword>
<evidence type="ECO:0000313" key="13">
    <source>
        <dbReference type="EMBL" id="KAG0457385.1"/>
    </source>
</evidence>
<dbReference type="InterPro" id="IPR015683">
    <property type="entry name" value="Ionotropic_Glu_rcpt"/>
</dbReference>
<evidence type="ECO:0000256" key="8">
    <source>
        <dbReference type="ARBA" id="ARBA00023180"/>
    </source>
</evidence>
<evidence type="ECO:0000256" key="6">
    <source>
        <dbReference type="ARBA" id="ARBA00023136"/>
    </source>
</evidence>
<dbReference type="SMART" id="SM00079">
    <property type="entry name" value="PBPe"/>
    <property type="match status" value="1"/>
</dbReference>
<evidence type="ECO:0000256" key="1">
    <source>
        <dbReference type="ARBA" id="ARBA00004141"/>
    </source>
</evidence>
<sequence length="350" mass="39897">MSFGGTNIDKSRGWVFPNNGQDLRIGVPYRASYPQFVSKDKAVNLLPYPLLYRFIPFGNGYENPNYTELVEKVASNEFDAAVGDIAIVAARTEIVDFRSHISNPGLSYLHLLEKLNQVQLLYFVLLPQKYSQHFRSIRPLSMALCGSNCSISYIASLYIDPHDEYARSLYLVLKGGVMAIVDELPYVELFMSTNRRFTIVGRGSRQVAGDLHFTGLPTGHRHVNRRHSEALRGGELKRIHDKWLIRSSCSSKSTKIISSQLDLHSFWALFAICGVACFLPLLAYFIKIIRCNSFSISLLMSLRRSQRELKLWFPSLGKYCSHLSLLQMKSRKIRRPDREEGRAQSAEEYS</sequence>
<feature type="transmembrane region" description="Helical" evidence="11">
    <location>
        <begin position="266"/>
        <end position="286"/>
    </location>
</feature>
<dbReference type="AlphaFoldDB" id="A0A835PNR2"/>
<dbReference type="Gene3D" id="3.40.190.10">
    <property type="entry name" value="Periplasmic binding protein-like II"/>
    <property type="match status" value="1"/>
</dbReference>
<reference evidence="13 14" key="1">
    <citation type="journal article" date="2020" name="Nat. Food">
        <title>A phased Vanilla planifolia genome enables genetic improvement of flavour and production.</title>
        <authorList>
            <person name="Hasing T."/>
            <person name="Tang H."/>
            <person name="Brym M."/>
            <person name="Khazi F."/>
            <person name="Huang T."/>
            <person name="Chambers A.H."/>
        </authorList>
    </citation>
    <scope>NUCLEOTIDE SEQUENCE [LARGE SCALE GENOMIC DNA]</scope>
    <source>
        <tissue evidence="13">Leaf</tissue>
    </source>
</reference>
<keyword evidence="5" id="KW-0406">Ion transport</keyword>
<keyword evidence="6 11" id="KW-0472">Membrane</keyword>
<evidence type="ECO:0000256" key="10">
    <source>
        <dbReference type="ARBA" id="ARBA00023303"/>
    </source>
</evidence>
<evidence type="ECO:0000256" key="7">
    <source>
        <dbReference type="ARBA" id="ARBA00023170"/>
    </source>
</evidence>
<protein>
    <recommendedName>
        <fullName evidence="12">Ionotropic glutamate receptor C-terminal domain-containing protein</fullName>
    </recommendedName>
</protein>
<feature type="domain" description="Ionotropic glutamate receptor C-terminal" evidence="12">
    <location>
        <begin position="22"/>
        <end position="246"/>
    </location>
</feature>
<evidence type="ECO:0000256" key="4">
    <source>
        <dbReference type="ARBA" id="ARBA00022989"/>
    </source>
</evidence>
<dbReference type="SUPFAM" id="SSF53850">
    <property type="entry name" value="Periplasmic binding protein-like II"/>
    <property type="match status" value="1"/>
</dbReference>
<keyword evidence="2" id="KW-0813">Transport</keyword>
<dbReference type="GO" id="GO:0015276">
    <property type="term" value="F:ligand-gated monoatomic ion channel activity"/>
    <property type="evidence" value="ECO:0007669"/>
    <property type="project" value="InterPro"/>
</dbReference>
<comment type="subcellular location">
    <subcellularLocation>
        <location evidence="1">Membrane</location>
        <topology evidence="1">Multi-pass membrane protein</topology>
    </subcellularLocation>
</comment>
<evidence type="ECO:0000259" key="12">
    <source>
        <dbReference type="SMART" id="SM00079"/>
    </source>
</evidence>
<accession>A0A835PNR2</accession>
<gene>
    <name evidence="13" type="ORF">HPP92_022542</name>
</gene>
<proteinExistence type="predicted"/>
<dbReference type="EMBL" id="JADCNL010000012">
    <property type="protein sequence ID" value="KAG0457385.1"/>
    <property type="molecule type" value="Genomic_DNA"/>
</dbReference>
<dbReference type="PANTHER" id="PTHR18966">
    <property type="entry name" value="IONOTROPIC GLUTAMATE RECEPTOR"/>
    <property type="match status" value="1"/>
</dbReference>
<keyword evidence="3 11" id="KW-0812">Transmembrane</keyword>
<dbReference type="GO" id="GO:0016020">
    <property type="term" value="C:membrane"/>
    <property type="evidence" value="ECO:0007669"/>
    <property type="project" value="UniProtKB-SubCell"/>
</dbReference>
<evidence type="ECO:0000256" key="11">
    <source>
        <dbReference type="SAM" id="Phobius"/>
    </source>
</evidence>
<keyword evidence="8" id="KW-0325">Glycoprotein</keyword>
<dbReference type="Proteomes" id="UP000636800">
    <property type="component" value="Chromosome 12"/>
</dbReference>
<evidence type="ECO:0000313" key="14">
    <source>
        <dbReference type="Proteomes" id="UP000636800"/>
    </source>
</evidence>
<keyword evidence="14" id="KW-1185">Reference proteome</keyword>
<dbReference type="InterPro" id="IPR001320">
    <property type="entry name" value="Iontro_rcpt_C"/>
</dbReference>
<organism evidence="13 14">
    <name type="scientific">Vanilla planifolia</name>
    <name type="common">Vanilla</name>
    <dbReference type="NCBI Taxonomy" id="51239"/>
    <lineage>
        <taxon>Eukaryota</taxon>
        <taxon>Viridiplantae</taxon>
        <taxon>Streptophyta</taxon>
        <taxon>Embryophyta</taxon>
        <taxon>Tracheophyta</taxon>
        <taxon>Spermatophyta</taxon>
        <taxon>Magnoliopsida</taxon>
        <taxon>Liliopsida</taxon>
        <taxon>Asparagales</taxon>
        <taxon>Orchidaceae</taxon>
        <taxon>Vanilloideae</taxon>
        <taxon>Vanilleae</taxon>
        <taxon>Vanilla</taxon>
    </lineage>
</organism>